<evidence type="ECO:0000313" key="2">
    <source>
        <dbReference type="EMBL" id="NKX44627.1"/>
    </source>
</evidence>
<keyword evidence="2" id="KW-0378">Hydrolase</keyword>
<dbReference type="EMBL" id="JAAZQQ010000002">
    <property type="protein sequence ID" value="NKX44627.1"/>
    <property type="molecule type" value="Genomic_DNA"/>
</dbReference>
<keyword evidence="3" id="KW-1185">Reference proteome</keyword>
<dbReference type="Gene3D" id="3.40.50.1820">
    <property type="entry name" value="alpha/beta hydrolase"/>
    <property type="match status" value="1"/>
</dbReference>
<comment type="caution">
    <text evidence="2">The sequence shown here is derived from an EMBL/GenBank/DDBJ whole genome shotgun (WGS) entry which is preliminary data.</text>
</comment>
<dbReference type="Pfam" id="PF12697">
    <property type="entry name" value="Abhydrolase_6"/>
    <property type="match status" value="1"/>
</dbReference>
<sequence>MLLLHGVCSTGETMGVLVEAFRARGCIVRAPTLARPLRTDVGALDGGLARLGLRSLLAEARRHAEAVTEGLGRKPLVVGHSNGALLALAIAALGEAEAVGLVAPAPPASVPGAPLWLRKMIFTRVFGTGWGTRAIRFRPRWPFVSDAPGPELSKTLCPDSGPAMLEVISPVHGGPFDPAPPLPCPAVVVAGSRDRLIPAPLTRSLARRFGAAHHTIDGAGHWLIGDEAHAHAICSALLHSCTPKGMTR</sequence>
<proteinExistence type="predicted"/>
<dbReference type="GO" id="GO:0016787">
    <property type="term" value="F:hydrolase activity"/>
    <property type="evidence" value="ECO:0007669"/>
    <property type="project" value="UniProtKB-KW"/>
</dbReference>
<protein>
    <submittedName>
        <fullName evidence="2">Alpha/beta hydrolase</fullName>
    </submittedName>
</protein>
<dbReference type="InterPro" id="IPR000073">
    <property type="entry name" value="AB_hydrolase_1"/>
</dbReference>
<dbReference type="AlphaFoldDB" id="A0A7X6GY97"/>
<dbReference type="SUPFAM" id="SSF53474">
    <property type="entry name" value="alpha/beta-Hydrolases"/>
    <property type="match status" value="1"/>
</dbReference>
<accession>A0A7X6GY97</accession>
<dbReference type="InterPro" id="IPR029058">
    <property type="entry name" value="AB_hydrolase_fold"/>
</dbReference>
<name>A0A7X6GY97_9RHOB</name>
<reference evidence="2 3" key="1">
    <citation type="submission" date="2020-04" db="EMBL/GenBank/DDBJ databases">
        <authorList>
            <person name="Yoon J."/>
        </authorList>
    </citation>
    <scope>NUCLEOTIDE SEQUENCE [LARGE SCALE GENOMIC DNA]</scope>
    <source>
        <strain evidence="2 3">KMU-115</strain>
    </source>
</reference>
<evidence type="ECO:0000259" key="1">
    <source>
        <dbReference type="Pfam" id="PF12697"/>
    </source>
</evidence>
<gene>
    <name evidence="2" type="ORF">HCU73_08500</name>
</gene>
<organism evidence="2 3">
    <name type="scientific">Roseicyclus persicicus</name>
    <dbReference type="NCBI Taxonomy" id="2650661"/>
    <lineage>
        <taxon>Bacteria</taxon>
        <taxon>Pseudomonadati</taxon>
        <taxon>Pseudomonadota</taxon>
        <taxon>Alphaproteobacteria</taxon>
        <taxon>Rhodobacterales</taxon>
        <taxon>Roseobacteraceae</taxon>
        <taxon>Roseicyclus</taxon>
    </lineage>
</organism>
<evidence type="ECO:0000313" key="3">
    <source>
        <dbReference type="Proteomes" id="UP000526408"/>
    </source>
</evidence>
<feature type="domain" description="AB hydrolase-1" evidence="1">
    <location>
        <begin position="2"/>
        <end position="228"/>
    </location>
</feature>
<dbReference type="Proteomes" id="UP000526408">
    <property type="component" value="Unassembled WGS sequence"/>
</dbReference>